<evidence type="ECO:0000256" key="1">
    <source>
        <dbReference type="SAM" id="MobiDB-lite"/>
    </source>
</evidence>
<dbReference type="Proteomes" id="UP001283341">
    <property type="component" value="Unassembled WGS sequence"/>
</dbReference>
<reference evidence="2" key="1">
    <citation type="journal article" date="2023" name="Mol. Phylogenet. Evol.">
        <title>Genome-scale phylogeny and comparative genomics of the fungal order Sordariales.</title>
        <authorList>
            <person name="Hensen N."/>
            <person name="Bonometti L."/>
            <person name="Westerberg I."/>
            <person name="Brannstrom I.O."/>
            <person name="Guillou S."/>
            <person name="Cros-Aarteil S."/>
            <person name="Calhoun S."/>
            <person name="Haridas S."/>
            <person name="Kuo A."/>
            <person name="Mondo S."/>
            <person name="Pangilinan J."/>
            <person name="Riley R."/>
            <person name="LaButti K."/>
            <person name="Andreopoulos B."/>
            <person name="Lipzen A."/>
            <person name="Chen C."/>
            <person name="Yan M."/>
            <person name="Daum C."/>
            <person name="Ng V."/>
            <person name="Clum A."/>
            <person name="Steindorff A."/>
            <person name="Ohm R.A."/>
            <person name="Martin F."/>
            <person name="Silar P."/>
            <person name="Natvig D.O."/>
            <person name="Lalanne C."/>
            <person name="Gautier V."/>
            <person name="Ament-Velasquez S.L."/>
            <person name="Kruys A."/>
            <person name="Hutchinson M.I."/>
            <person name="Powell A.J."/>
            <person name="Barry K."/>
            <person name="Miller A.N."/>
            <person name="Grigoriev I.V."/>
            <person name="Debuchy R."/>
            <person name="Gladieux P."/>
            <person name="Hiltunen Thoren M."/>
            <person name="Johannesson H."/>
        </authorList>
    </citation>
    <scope>NUCLEOTIDE SEQUENCE</scope>
    <source>
        <strain evidence="2">CBS 118394</strain>
    </source>
</reference>
<evidence type="ECO:0000313" key="2">
    <source>
        <dbReference type="EMBL" id="KAK3314389.1"/>
    </source>
</evidence>
<proteinExistence type="predicted"/>
<evidence type="ECO:0000313" key="3">
    <source>
        <dbReference type="Proteomes" id="UP001283341"/>
    </source>
</evidence>
<organism evidence="2 3">
    <name type="scientific">Apodospora peruviana</name>
    <dbReference type="NCBI Taxonomy" id="516989"/>
    <lineage>
        <taxon>Eukaryota</taxon>
        <taxon>Fungi</taxon>
        <taxon>Dikarya</taxon>
        <taxon>Ascomycota</taxon>
        <taxon>Pezizomycotina</taxon>
        <taxon>Sordariomycetes</taxon>
        <taxon>Sordariomycetidae</taxon>
        <taxon>Sordariales</taxon>
        <taxon>Lasiosphaeriaceae</taxon>
        <taxon>Apodospora</taxon>
    </lineage>
</organism>
<dbReference type="AlphaFoldDB" id="A0AAE0M199"/>
<feature type="region of interest" description="Disordered" evidence="1">
    <location>
        <begin position="350"/>
        <end position="377"/>
    </location>
</feature>
<sequence>MASRKVSLLGIPPEVRAIIIDLVPHIPSPAPRHPTSLRDQKRRVIERSESGAWSQESRVFFEQTPVPNPVLGLLLTNRQLHDETRAMLKRSFSFDTKPARLPSYTLDVVYLKDCTLWSTWLSVPARAPHVDTVFTQFRLFNCPDGMRIATDTKRDMFQIGCGGPPPIMWPLYHLLICAPKFGPCGCAFTMRRLVIDFLPAEEDDLLPLGLTTITRYDDNTPVDWFEVSLGGSWTPPSADRRLKGPALMMEFVKAQIRRLMWMEHTEFELAKKMYESIGEIELRLAGEVCTNLDLAESLASLNGWGDPGSSRQRKWETQFVQWRPWVMARRRELGMPVQEVVPQVDQDIQVMTDGDGSDKSVEFDESDGSGQSDYCDP</sequence>
<accession>A0AAE0M199</accession>
<dbReference type="EMBL" id="JAUEDM010000007">
    <property type="protein sequence ID" value="KAK3314389.1"/>
    <property type="molecule type" value="Genomic_DNA"/>
</dbReference>
<keyword evidence="3" id="KW-1185">Reference proteome</keyword>
<name>A0AAE0M199_9PEZI</name>
<comment type="caution">
    <text evidence="2">The sequence shown here is derived from an EMBL/GenBank/DDBJ whole genome shotgun (WGS) entry which is preliminary data.</text>
</comment>
<feature type="compositionally biased region" description="Polar residues" evidence="1">
    <location>
        <begin position="368"/>
        <end position="377"/>
    </location>
</feature>
<gene>
    <name evidence="2" type="ORF">B0H66DRAFT_568351</name>
</gene>
<protein>
    <submittedName>
        <fullName evidence="2">Uncharacterized protein</fullName>
    </submittedName>
</protein>
<reference evidence="2" key="2">
    <citation type="submission" date="2023-06" db="EMBL/GenBank/DDBJ databases">
        <authorList>
            <consortium name="Lawrence Berkeley National Laboratory"/>
            <person name="Haridas S."/>
            <person name="Hensen N."/>
            <person name="Bonometti L."/>
            <person name="Westerberg I."/>
            <person name="Brannstrom I.O."/>
            <person name="Guillou S."/>
            <person name="Cros-Aarteil S."/>
            <person name="Calhoun S."/>
            <person name="Kuo A."/>
            <person name="Mondo S."/>
            <person name="Pangilinan J."/>
            <person name="Riley R."/>
            <person name="Labutti K."/>
            <person name="Andreopoulos B."/>
            <person name="Lipzen A."/>
            <person name="Chen C."/>
            <person name="Yanf M."/>
            <person name="Daum C."/>
            <person name="Ng V."/>
            <person name="Clum A."/>
            <person name="Steindorff A."/>
            <person name="Ohm R."/>
            <person name="Martin F."/>
            <person name="Silar P."/>
            <person name="Natvig D."/>
            <person name="Lalanne C."/>
            <person name="Gautier V."/>
            <person name="Ament-Velasquez S.L."/>
            <person name="Kruys A."/>
            <person name="Hutchinson M.I."/>
            <person name="Powell A.J."/>
            <person name="Barry K."/>
            <person name="Miller A.N."/>
            <person name="Grigoriev I.V."/>
            <person name="Debuchy R."/>
            <person name="Gladieux P."/>
            <person name="Thoren M.H."/>
            <person name="Johannesson H."/>
        </authorList>
    </citation>
    <scope>NUCLEOTIDE SEQUENCE</scope>
    <source>
        <strain evidence="2">CBS 118394</strain>
    </source>
</reference>